<dbReference type="Proteomes" id="UP000187455">
    <property type="component" value="Unassembled WGS sequence"/>
</dbReference>
<feature type="region of interest" description="Disordered" evidence="11">
    <location>
        <begin position="1"/>
        <end position="33"/>
    </location>
</feature>
<keyword evidence="9 10" id="KW-0472">Membrane</keyword>
<evidence type="ECO:0000313" key="12">
    <source>
        <dbReference type="EMBL" id="OLY85791.1"/>
    </source>
</evidence>
<keyword evidence="7 10" id="KW-0256">Endoplasmic reticulum</keyword>
<feature type="transmembrane region" description="Helical" evidence="10">
    <location>
        <begin position="179"/>
        <end position="198"/>
    </location>
</feature>
<keyword evidence="6 10" id="KW-0812">Transmembrane</keyword>
<evidence type="ECO:0000313" key="13">
    <source>
        <dbReference type="Proteomes" id="UP000187455"/>
    </source>
</evidence>
<dbReference type="EMBL" id="LSSL01000004">
    <property type="protein sequence ID" value="OLY85791.1"/>
    <property type="molecule type" value="Genomic_DNA"/>
</dbReference>
<dbReference type="AlphaFoldDB" id="A0A1R0H9K7"/>
<keyword evidence="4 10" id="KW-0328">Glycosyltransferase</keyword>
<feature type="transmembrane region" description="Helical" evidence="10">
    <location>
        <begin position="140"/>
        <end position="159"/>
    </location>
</feature>
<evidence type="ECO:0000256" key="11">
    <source>
        <dbReference type="SAM" id="MobiDB-lite"/>
    </source>
</evidence>
<dbReference type="UniPathway" id="UPA00378"/>
<organism evidence="12 13">
    <name type="scientific">Smittium mucronatum</name>
    <dbReference type="NCBI Taxonomy" id="133383"/>
    <lineage>
        <taxon>Eukaryota</taxon>
        <taxon>Fungi</taxon>
        <taxon>Fungi incertae sedis</taxon>
        <taxon>Zoopagomycota</taxon>
        <taxon>Kickxellomycotina</taxon>
        <taxon>Harpellomycetes</taxon>
        <taxon>Harpellales</taxon>
        <taxon>Legeriomycetaceae</taxon>
        <taxon>Smittium</taxon>
    </lineage>
</organism>
<evidence type="ECO:0000256" key="9">
    <source>
        <dbReference type="ARBA" id="ARBA00023136"/>
    </source>
</evidence>
<dbReference type="PANTHER" id="PTHR12413">
    <property type="entry name" value="DOLICHYL GLYCOSYLTRANSFERASE"/>
    <property type="match status" value="1"/>
</dbReference>
<gene>
    <name evidence="12" type="ORF">AYI68_g22</name>
</gene>
<keyword evidence="8 10" id="KW-1133">Transmembrane helix</keyword>
<comment type="caution">
    <text evidence="12">The sequence shown here is derived from an EMBL/GenBank/DDBJ whole genome shotgun (WGS) entry which is preliminary data.</text>
</comment>
<comment type="caution">
    <text evidence="10">Lacks conserved residue(s) required for the propagation of feature annotation.</text>
</comment>
<evidence type="ECO:0000256" key="3">
    <source>
        <dbReference type="ARBA" id="ARBA00008715"/>
    </source>
</evidence>
<evidence type="ECO:0000256" key="8">
    <source>
        <dbReference type="ARBA" id="ARBA00022989"/>
    </source>
</evidence>
<name>A0A1R0H9K7_9FUNG</name>
<dbReference type="PANTHER" id="PTHR12413:SF1">
    <property type="entry name" value="DOLICHYL PYROPHOSPHATE MAN9GLCNAC2 ALPHA-1,3-GLUCOSYLTRANSFERASE"/>
    <property type="match status" value="1"/>
</dbReference>
<evidence type="ECO:0000256" key="10">
    <source>
        <dbReference type="RuleBase" id="RU363110"/>
    </source>
</evidence>
<sequence>MGKNTVKPRTPKSQKAGISLPSTRKQPVHAHDAPNPNLDLARSLLQVSSSVENSNSYQWFHFLSTLNADKYALGLSVLFAVFLRWIVGLGPYSGMSVAPMFGDYEAQRHWMELTTHLPTSQWYFYSLEYWGLDYPPLTAYHSWICGYVANLINPIWMALDASRGIETYGSKMFMRSSVVIFDVLIYMTAVMLFFYEYMKKSKFSILIFALCKDWDSCGVNVCYFASSMVTFSRTAVPSFSSSFPDGAWTF</sequence>
<dbReference type="InterPro" id="IPR004856">
    <property type="entry name" value="Glyco_trans_ALG6/ALG8"/>
</dbReference>
<keyword evidence="13" id="KW-1185">Reference proteome</keyword>
<protein>
    <recommendedName>
        <fullName evidence="10">Alpha-1,3-glucosyltransferase</fullName>
        <ecNumber evidence="10">2.4.1.-</ecNumber>
    </recommendedName>
</protein>
<reference evidence="12 13" key="1">
    <citation type="journal article" date="2016" name="Mol. Biol. Evol.">
        <title>Genome-Wide Survey of Gut Fungi (Harpellales) Reveals the First Horizontally Transferred Ubiquitin Gene from a Mosquito Host.</title>
        <authorList>
            <person name="Wang Y."/>
            <person name="White M.M."/>
            <person name="Kvist S."/>
            <person name="Moncalvo J.M."/>
        </authorList>
    </citation>
    <scope>NUCLEOTIDE SEQUENCE [LARGE SCALE GENOMIC DNA]</scope>
    <source>
        <strain evidence="12 13">ALG-7-W6</strain>
    </source>
</reference>
<comment type="similarity">
    <text evidence="3 10">Belongs to the ALG6/ALG8 glucosyltransferase family.</text>
</comment>
<dbReference type="EC" id="2.4.1.-" evidence="10"/>
<evidence type="ECO:0000256" key="7">
    <source>
        <dbReference type="ARBA" id="ARBA00022824"/>
    </source>
</evidence>
<evidence type="ECO:0000256" key="4">
    <source>
        <dbReference type="ARBA" id="ARBA00022676"/>
    </source>
</evidence>
<feature type="transmembrane region" description="Helical" evidence="10">
    <location>
        <begin position="71"/>
        <end position="92"/>
    </location>
</feature>
<dbReference type="OrthoDB" id="5589195at2759"/>
<comment type="pathway">
    <text evidence="2 10">Protein modification; protein glycosylation.</text>
</comment>
<comment type="subcellular location">
    <subcellularLocation>
        <location evidence="1 10">Endoplasmic reticulum membrane</location>
        <topology evidence="1 10">Multi-pass membrane protein</topology>
    </subcellularLocation>
</comment>
<evidence type="ECO:0000256" key="5">
    <source>
        <dbReference type="ARBA" id="ARBA00022679"/>
    </source>
</evidence>
<proteinExistence type="inferred from homology"/>
<accession>A0A1R0H9K7</accession>
<evidence type="ECO:0000256" key="1">
    <source>
        <dbReference type="ARBA" id="ARBA00004477"/>
    </source>
</evidence>
<dbReference type="GO" id="GO:0005789">
    <property type="term" value="C:endoplasmic reticulum membrane"/>
    <property type="evidence" value="ECO:0007669"/>
    <property type="project" value="UniProtKB-SubCell"/>
</dbReference>
<dbReference type="STRING" id="133383.A0A1R0H9K7"/>
<keyword evidence="5 10" id="KW-0808">Transferase</keyword>
<evidence type="ECO:0000256" key="2">
    <source>
        <dbReference type="ARBA" id="ARBA00004922"/>
    </source>
</evidence>
<dbReference type="GO" id="GO:0042281">
    <property type="term" value="F:dolichyl pyrophosphate Man9GlcNAc2 alpha-1,3-glucosyltransferase activity"/>
    <property type="evidence" value="ECO:0007669"/>
    <property type="project" value="TreeGrafter"/>
</dbReference>
<evidence type="ECO:0000256" key="6">
    <source>
        <dbReference type="ARBA" id="ARBA00022692"/>
    </source>
</evidence>
<dbReference type="Pfam" id="PF03155">
    <property type="entry name" value="Alg6_Alg8"/>
    <property type="match status" value="1"/>
</dbReference>